<dbReference type="InterPro" id="IPR010985">
    <property type="entry name" value="Ribbon_hlx_hlx"/>
</dbReference>
<gene>
    <name evidence="1" type="ORF">Mame_02086</name>
</gene>
<dbReference type="RefSeq" id="WP_018062708.1">
    <property type="nucleotide sequence ID" value="NZ_AQWH01000001.1"/>
</dbReference>
<accession>A0A1U9Z166</accession>
<keyword evidence="2" id="KW-1185">Reference proteome</keyword>
<dbReference type="AlphaFoldDB" id="A0A1U9Z166"/>
<dbReference type="SUPFAM" id="SSF47598">
    <property type="entry name" value="Ribbon-helix-helix"/>
    <property type="match status" value="1"/>
</dbReference>
<dbReference type="STRING" id="1122214.Mame_02086"/>
<proteinExistence type="predicted"/>
<name>A0A1U9Z166_9HYPH</name>
<dbReference type="GO" id="GO:0006355">
    <property type="term" value="P:regulation of DNA-templated transcription"/>
    <property type="evidence" value="ECO:0007669"/>
    <property type="project" value="InterPro"/>
</dbReference>
<organism evidence="1 2">
    <name type="scientific">Martelella mediterranea DSM 17316</name>
    <dbReference type="NCBI Taxonomy" id="1122214"/>
    <lineage>
        <taxon>Bacteria</taxon>
        <taxon>Pseudomonadati</taxon>
        <taxon>Pseudomonadota</taxon>
        <taxon>Alphaproteobacteria</taxon>
        <taxon>Hyphomicrobiales</taxon>
        <taxon>Aurantimonadaceae</taxon>
        <taxon>Martelella</taxon>
    </lineage>
</organism>
<sequence length="78" mass="8798">MGEITIKVADEALVRRLTELAHTHQISPEAEATAILRRATGVPLDRESRLATARRIAALTPHRRQTDATEMLREDRSR</sequence>
<dbReference type="Proteomes" id="UP000191135">
    <property type="component" value="Chromosome"/>
</dbReference>
<reference evidence="1 2" key="1">
    <citation type="submission" date="2017-03" db="EMBL/GenBank/DDBJ databases">
        <title>Foreign affairs: Plasmid Transfer between Roseobacters and Rhizobia.</title>
        <authorList>
            <person name="Bartling P."/>
            <person name="Bunk B."/>
            <person name="Overmann J."/>
            <person name="Brinkmann H."/>
            <person name="Petersen J."/>
        </authorList>
    </citation>
    <scope>NUCLEOTIDE SEQUENCE [LARGE SCALE GENOMIC DNA]</scope>
    <source>
        <strain evidence="1 2">MACL11</strain>
    </source>
</reference>
<evidence type="ECO:0000313" key="2">
    <source>
        <dbReference type="Proteomes" id="UP000191135"/>
    </source>
</evidence>
<protein>
    <submittedName>
        <fullName evidence="1">Uncharacterized protein</fullName>
    </submittedName>
</protein>
<dbReference type="EMBL" id="CP020330">
    <property type="protein sequence ID" value="AQZ51424.1"/>
    <property type="molecule type" value="Genomic_DNA"/>
</dbReference>
<evidence type="ECO:0000313" key="1">
    <source>
        <dbReference type="EMBL" id="AQZ51424.1"/>
    </source>
</evidence>
<dbReference type="KEGG" id="mmed:Mame_02086"/>